<sequence length="10" mass="1079">MGWCVLSARG</sequence>
<evidence type="ECO:0000313" key="2">
    <source>
        <dbReference type="Proteomes" id="UP000028837"/>
    </source>
</evidence>
<feature type="non-terminal residue" evidence="1">
    <location>
        <position position="10"/>
    </location>
</feature>
<comment type="caution">
    <text evidence="1">The sequence shown here is derived from an EMBL/GenBank/DDBJ whole genome shotgun (WGS) entry which is preliminary data.</text>
</comment>
<evidence type="ECO:0000313" key="1">
    <source>
        <dbReference type="EMBL" id="KFG29448.1"/>
    </source>
</evidence>
<reference evidence="1 2" key="1">
    <citation type="submission" date="2014-02" db="EMBL/GenBank/DDBJ databases">
        <authorList>
            <person name="Sibley D."/>
            <person name="Venepally P."/>
            <person name="Karamycheva S."/>
            <person name="Hadjithomas M."/>
            <person name="Khan A."/>
            <person name="Brunk B."/>
            <person name="Roos D."/>
            <person name="Caler E."/>
            <person name="Lorenzi H."/>
        </authorList>
    </citation>
    <scope>NUCLEOTIDE SEQUENCE [LARGE SCALE GENOMIC DNA]</scope>
    <source>
        <strain evidence="1 2">GAB2-2007-GAL-DOM2</strain>
    </source>
</reference>
<dbReference type="Proteomes" id="UP000028837">
    <property type="component" value="Unassembled WGS sequence"/>
</dbReference>
<name>A0A086JBD0_TOXGO</name>
<dbReference type="EMBL" id="AHZU02001735">
    <property type="protein sequence ID" value="KFG29448.1"/>
    <property type="molecule type" value="Genomic_DNA"/>
</dbReference>
<proteinExistence type="predicted"/>
<organism evidence="1 2">
    <name type="scientific">Toxoplasma gondii GAB2-2007-GAL-DOM2</name>
    <dbReference type="NCBI Taxonomy" id="1130820"/>
    <lineage>
        <taxon>Eukaryota</taxon>
        <taxon>Sar</taxon>
        <taxon>Alveolata</taxon>
        <taxon>Apicomplexa</taxon>
        <taxon>Conoidasida</taxon>
        <taxon>Coccidia</taxon>
        <taxon>Eucoccidiorida</taxon>
        <taxon>Eimeriorina</taxon>
        <taxon>Sarcocystidae</taxon>
        <taxon>Toxoplasma</taxon>
    </lineage>
</organism>
<protein>
    <submittedName>
        <fullName evidence="1">Uncharacterized protein</fullName>
    </submittedName>
</protein>
<accession>A0A086JBD0</accession>
<dbReference type="VEuPathDB" id="ToxoDB:TGDOM2_307060A"/>
<gene>
    <name evidence="1" type="ORF">TGDOM2_307060A</name>
</gene>